<proteinExistence type="predicted"/>
<dbReference type="Gene3D" id="1.10.8.60">
    <property type="match status" value="1"/>
</dbReference>
<dbReference type="EMBL" id="LN906597">
    <property type="protein sequence ID" value="CUT17757.1"/>
    <property type="molecule type" value="Genomic_DNA"/>
</dbReference>
<dbReference type="RefSeq" id="WP_157722276.1">
    <property type="nucleotide sequence ID" value="NZ_LN906597.1"/>
</dbReference>
<dbReference type="Pfam" id="PF22688">
    <property type="entry name" value="Hda_lid"/>
    <property type="match status" value="1"/>
</dbReference>
<dbReference type="PANTHER" id="PTHR30050:SF5">
    <property type="entry name" value="DNAA REGULATORY INACTIVATOR HDA"/>
    <property type="match status" value="1"/>
</dbReference>
<keyword evidence="3" id="KW-1185">Reference proteome</keyword>
<dbReference type="InterPro" id="IPR027417">
    <property type="entry name" value="P-loop_NTPase"/>
</dbReference>
<dbReference type="Proteomes" id="UP000198651">
    <property type="component" value="Chromosome I"/>
</dbReference>
<evidence type="ECO:0000313" key="3">
    <source>
        <dbReference type="Proteomes" id="UP000198651"/>
    </source>
</evidence>
<dbReference type="AlphaFoldDB" id="A0A0S4M673"/>
<gene>
    <name evidence="2" type="ORF">Ark11_0937</name>
</gene>
<evidence type="ECO:0000259" key="1">
    <source>
        <dbReference type="Pfam" id="PF22688"/>
    </source>
</evidence>
<dbReference type="GO" id="GO:0006270">
    <property type="term" value="P:DNA replication initiation"/>
    <property type="evidence" value="ECO:0007669"/>
    <property type="project" value="TreeGrafter"/>
</dbReference>
<evidence type="ECO:0000313" key="2">
    <source>
        <dbReference type="EMBL" id="CUT17757.1"/>
    </source>
</evidence>
<reference evidence="3" key="1">
    <citation type="submission" date="2015-11" db="EMBL/GenBank/DDBJ databases">
        <authorList>
            <person name="Seth-Smith H.M.B."/>
        </authorList>
    </citation>
    <scope>NUCLEOTIDE SEQUENCE [LARGE SCALE GENOMIC DNA]</scope>
    <source>
        <strain evidence="3">2013Ark11</strain>
    </source>
</reference>
<dbReference type="OrthoDB" id="9784878at2"/>
<organism evidence="2 3">
    <name type="scientific">Candidatus Ichthyocystis hellenicum</name>
    <dbReference type="NCBI Taxonomy" id="1561003"/>
    <lineage>
        <taxon>Bacteria</taxon>
        <taxon>Pseudomonadati</taxon>
        <taxon>Pseudomonadota</taxon>
        <taxon>Betaproteobacteria</taxon>
        <taxon>Burkholderiales</taxon>
        <taxon>Candidatus Ichthyocystis</taxon>
    </lineage>
</organism>
<dbReference type="STRING" id="1561003.Ark11_0937"/>
<protein>
    <submittedName>
        <fullName evidence="2">Putative DnaA homologue</fullName>
    </submittedName>
</protein>
<sequence>MQQSILDISTGCKLTLGNFFVGQNKELVESINNIRGESFSSLGLYLFGAPGCGRTHLLLASIQGVSNTAYIDAVKDKHLRTKIGSSNIIAIDNIDRLSPGGQIKLFNWFNRASQQRIRFILSGNKAPLFMRLREDLRTRVATLLAFPVHPLSDDQKVEVVKKYAQDRGINLKESTVIYLLNHVDRNLSNLIDWLNRLDHLSLSKKKNITAHFVRAAIESQKSQDVVD</sequence>
<dbReference type="Gene3D" id="3.40.50.300">
    <property type="entry name" value="P-loop containing nucleotide triphosphate hydrolases"/>
    <property type="match status" value="1"/>
</dbReference>
<accession>A0A0S4M673</accession>
<feature type="domain" description="Hda lid" evidence="1">
    <location>
        <begin position="153"/>
        <end position="215"/>
    </location>
</feature>
<dbReference type="PANTHER" id="PTHR30050">
    <property type="entry name" value="CHROMOSOMAL REPLICATION INITIATOR PROTEIN DNAA"/>
    <property type="match status" value="1"/>
</dbReference>
<dbReference type="GO" id="GO:0032297">
    <property type="term" value="P:negative regulation of DNA-templated DNA replication initiation"/>
    <property type="evidence" value="ECO:0007669"/>
    <property type="project" value="TreeGrafter"/>
</dbReference>
<name>A0A0S4M673_9BURK</name>
<dbReference type="SUPFAM" id="SSF52540">
    <property type="entry name" value="P-loop containing nucleoside triphosphate hydrolases"/>
    <property type="match status" value="1"/>
</dbReference>
<dbReference type="InterPro" id="IPR055199">
    <property type="entry name" value="Hda_lid"/>
</dbReference>